<keyword evidence="1" id="KW-1133">Transmembrane helix</keyword>
<protein>
    <submittedName>
        <fullName evidence="2">Uncharacterized protein</fullName>
    </submittedName>
</protein>
<dbReference type="Proteomes" id="UP001374803">
    <property type="component" value="Chromosome"/>
</dbReference>
<reference evidence="2" key="1">
    <citation type="submission" date="2021-12" db="EMBL/GenBank/DDBJ databases">
        <title>Discovery of the Pendulisporaceae a myxobacterial family with distinct sporulation behavior and unique specialized metabolism.</title>
        <authorList>
            <person name="Garcia R."/>
            <person name="Popoff A."/>
            <person name="Bader C.D."/>
            <person name="Loehr J."/>
            <person name="Walesch S."/>
            <person name="Walt C."/>
            <person name="Boldt J."/>
            <person name="Bunk B."/>
            <person name="Haeckl F.J.F.P.J."/>
            <person name="Gunesch A.P."/>
            <person name="Birkelbach J."/>
            <person name="Nuebel U."/>
            <person name="Pietschmann T."/>
            <person name="Bach T."/>
            <person name="Mueller R."/>
        </authorList>
    </citation>
    <scope>NUCLEOTIDE SEQUENCE</scope>
    <source>
        <strain evidence="2">MSr11367</strain>
    </source>
</reference>
<gene>
    <name evidence="2" type="ORF">LVJ94_48425</name>
</gene>
<feature type="transmembrane region" description="Helical" evidence="1">
    <location>
        <begin position="87"/>
        <end position="104"/>
    </location>
</feature>
<dbReference type="EMBL" id="CP089983">
    <property type="protein sequence ID" value="WXB04709.1"/>
    <property type="molecule type" value="Genomic_DNA"/>
</dbReference>
<keyword evidence="3" id="KW-1185">Reference proteome</keyword>
<sequence length="213" mass="23399">MTETVVLVVIFAMFAVLFIAGSVFHRARRRREDGERLLAGRANRIEVALKARLATGYPVLVLGAVLGACAAVTIITVHDKWHSPKAPVGFVLFVGAGMSLLNIVSQLRRRAGTLVLDAARGTLSIEGPPSPLEIPLDESVQILEVVAAPNRLNPMLRQCMVLEYQGTRIGFWYPLRREEPRLGPLVHTPPIDLAADSSARVIHERLRMTLKLS</sequence>
<keyword evidence="1" id="KW-0812">Transmembrane</keyword>
<organism evidence="2 3">
    <name type="scientific">Pendulispora rubella</name>
    <dbReference type="NCBI Taxonomy" id="2741070"/>
    <lineage>
        <taxon>Bacteria</taxon>
        <taxon>Pseudomonadati</taxon>
        <taxon>Myxococcota</taxon>
        <taxon>Myxococcia</taxon>
        <taxon>Myxococcales</taxon>
        <taxon>Sorangiineae</taxon>
        <taxon>Pendulisporaceae</taxon>
        <taxon>Pendulispora</taxon>
    </lineage>
</organism>
<dbReference type="RefSeq" id="WP_394834353.1">
    <property type="nucleotide sequence ID" value="NZ_CP089929.1"/>
</dbReference>
<keyword evidence="1" id="KW-0472">Membrane</keyword>
<proteinExistence type="predicted"/>
<evidence type="ECO:0000256" key="1">
    <source>
        <dbReference type="SAM" id="Phobius"/>
    </source>
</evidence>
<feature type="transmembrane region" description="Helical" evidence="1">
    <location>
        <begin position="54"/>
        <end position="75"/>
    </location>
</feature>
<accession>A0ABZ2L554</accession>
<evidence type="ECO:0000313" key="3">
    <source>
        <dbReference type="Proteomes" id="UP001374803"/>
    </source>
</evidence>
<name>A0ABZ2L554_9BACT</name>
<evidence type="ECO:0000313" key="2">
    <source>
        <dbReference type="EMBL" id="WXB04709.1"/>
    </source>
</evidence>
<feature type="transmembrane region" description="Helical" evidence="1">
    <location>
        <begin position="6"/>
        <end position="24"/>
    </location>
</feature>